<dbReference type="InterPro" id="IPR004370">
    <property type="entry name" value="4-OT-like_dom"/>
</dbReference>
<accession>A0ABN1U6F0</accession>
<organism evidence="4 5">
    <name type="scientific">Nocardioides aquiterrae</name>
    <dbReference type="NCBI Taxonomy" id="203799"/>
    <lineage>
        <taxon>Bacteria</taxon>
        <taxon>Bacillati</taxon>
        <taxon>Actinomycetota</taxon>
        <taxon>Actinomycetes</taxon>
        <taxon>Propionibacteriales</taxon>
        <taxon>Nocardioidaceae</taxon>
        <taxon>Nocardioides</taxon>
    </lineage>
</organism>
<protein>
    <recommendedName>
        <fullName evidence="3">4-oxalocrotonate tautomerase-like domain-containing protein</fullName>
    </recommendedName>
</protein>
<evidence type="ECO:0000313" key="5">
    <source>
        <dbReference type="Proteomes" id="UP001499979"/>
    </source>
</evidence>
<dbReference type="Pfam" id="PF01361">
    <property type="entry name" value="Tautomerase"/>
    <property type="match status" value="1"/>
</dbReference>
<evidence type="ECO:0000259" key="3">
    <source>
        <dbReference type="Pfam" id="PF01361"/>
    </source>
</evidence>
<dbReference type="SUPFAM" id="SSF55331">
    <property type="entry name" value="Tautomerase/MIF"/>
    <property type="match status" value="1"/>
</dbReference>
<keyword evidence="5" id="KW-1185">Reference proteome</keyword>
<comment type="similarity">
    <text evidence="1">Belongs to the 4-oxalocrotonate tautomerase family.</text>
</comment>
<dbReference type="Proteomes" id="UP001499979">
    <property type="component" value="Unassembled WGS sequence"/>
</dbReference>
<dbReference type="Gene3D" id="3.30.429.10">
    <property type="entry name" value="Macrophage Migration Inhibitory Factor"/>
    <property type="match status" value="1"/>
</dbReference>
<dbReference type="InterPro" id="IPR014347">
    <property type="entry name" value="Tautomerase/MIF_sf"/>
</dbReference>
<evidence type="ECO:0000256" key="1">
    <source>
        <dbReference type="ARBA" id="ARBA00006723"/>
    </source>
</evidence>
<keyword evidence="2" id="KW-0413">Isomerase</keyword>
<dbReference type="PANTHER" id="PTHR35530:SF1">
    <property type="entry name" value="2-HYDROXYMUCONATE TAUTOMERASE"/>
    <property type="match status" value="1"/>
</dbReference>
<name>A0ABN1U6F0_9ACTN</name>
<evidence type="ECO:0000256" key="2">
    <source>
        <dbReference type="ARBA" id="ARBA00023235"/>
    </source>
</evidence>
<dbReference type="RefSeq" id="WP_425571500.1">
    <property type="nucleotide sequence ID" value="NZ_BAAAJE010000001.1"/>
</dbReference>
<evidence type="ECO:0000313" key="4">
    <source>
        <dbReference type="EMBL" id="GAA1124926.1"/>
    </source>
</evidence>
<gene>
    <name evidence="4" type="ORF">GCM10009606_00660</name>
</gene>
<proteinExistence type="inferred from homology"/>
<comment type="caution">
    <text evidence="4">The sequence shown here is derived from an EMBL/GenBank/DDBJ whole genome shotgun (WGS) entry which is preliminary data.</text>
</comment>
<dbReference type="EMBL" id="BAAAJE010000001">
    <property type="protein sequence ID" value="GAA1124926.1"/>
    <property type="molecule type" value="Genomic_DNA"/>
</dbReference>
<reference evidence="4 5" key="1">
    <citation type="journal article" date="2019" name="Int. J. Syst. Evol. Microbiol.">
        <title>The Global Catalogue of Microorganisms (GCM) 10K type strain sequencing project: providing services to taxonomists for standard genome sequencing and annotation.</title>
        <authorList>
            <consortium name="The Broad Institute Genomics Platform"/>
            <consortium name="The Broad Institute Genome Sequencing Center for Infectious Disease"/>
            <person name="Wu L."/>
            <person name="Ma J."/>
        </authorList>
    </citation>
    <scope>NUCLEOTIDE SEQUENCE [LARGE SCALE GENOMIC DNA]</scope>
    <source>
        <strain evidence="4 5">JCM 11813</strain>
    </source>
</reference>
<feature type="domain" description="4-oxalocrotonate tautomerase-like" evidence="3">
    <location>
        <begin position="2"/>
        <end position="58"/>
    </location>
</feature>
<dbReference type="PANTHER" id="PTHR35530">
    <property type="entry name" value="TAUTOMERASE-RELATED"/>
    <property type="match status" value="1"/>
</dbReference>
<sequence>MPLLQVHLLAGRPPALKAQLVRELTEVVERVLGSSPERVSVLVTEYAEGHWNVGGEPLRLPEAARDE</sequence>